<dbReference type="eggNOG" id="COG2138">
    <property type="taxonomic scope" value="Bacteria"/>
</dbReference>
<dbReference type="Proteomes" id="UP000010366">
    <property type="component" value="Chromosome"/>
</dbReference>
<dbReference type="KEGG" id="cmp:Cha6605_2909"/>
<dbReference type="GO" id="GO:0046872">
    <property type="term" value="F:metal ion binding"/>
    <property type="evidence" value="ECO:0007669"/>
    <property type="project" value="UniProtKB-KW"/>
</dbReference>
<dbReference type="EMBL" id="CP003600">
    <property type="protein sequence ID" value="AFY93942.1"/>
    <property type="molecule type" value="Genomic_DNA"/>
</dbReference>
<dbReference type="InterPro" id="IPR002762">
    <property type="entry name" value="CbiX-like"/>
</dbReference>
<proteinExistence type="predicted"/>
<evidence type="ECO:0000313" key="3">
    <source>
        <dbReference type="EMBL" id="AFY93942.1"/>
    </source>
</evidence>
<reference evidence="3 4" key="1">
    <citation type="submission" date="2012-05" db="EMBL/GenBank/DDBJ databases">
        <title>Finished chromosome of genome of Chamaesiphon sp. PCC 6605.</title>
        <authorList>
            <consortium name="US DOE Joint Genome Institute"/>
            <person name="Gugger M."/>
            <person name="Coursin T."/>
            <person name="Rippka R."/>
            <person name="Tandeau De Marsac N."/>
            <person name="Huntemann M."/>
            <person name="Wei C.-L."/>
            <person name="Han J."/>
            <person name="Detter J.C."/>
            <person name="Han C."/>
            <person name="Tapia R."/>
            <person name="Chen A."/>
            <person name="Kyrpides N."/>
            <person name="Mavromatis K."/>
            <person name="Markowitz V."/>
            <person name="Szeto E."/>
            <person name="Ivanova N."/>
            <person name="Pagani I."/>
            <person name="Pati A."/>
            <person name="Goodwin L."/>
            <person name="Nordberg H.P."/>
            <person name="Cantor M.N."/>
            <person name="Hua S.X."/>
            <person name="Woyke T."/>
            <person name="Kerfeld C.A."/>
        </authorList>
    </citation>
    <scope>NUCLEOTIDE SEQUENCE [LARGE SCALE GENOMIC DNA]</scope>
    <source>
        <strain evidence="4">ATCC 27169 / PCC 6605</strain>
    </source>
</reference>
<dbReference type="Pfam" id="PF01903">
    <property type="entry name" value="CbiX"/>
    <property type="match status" value="2"/>
</dbReference>
<evidence type="ECO:0000313" key="4">
    <source>
        <dbReference type="Proteomes" id="UP000010366"/>
    </source>
</evidence>
<sequence>MADAFLLVSHGSRDPRPQIAIDRLVAQLRLQLPPASGDSSPTSVATAQLELADKPLHLQISDFAHKCGDGIDRVVILPLFLIPGVHVMEDIPTEVALAQHEIGDKVKLKVTSFLGSDPDFTNLFAQNRSSLPSQSIILSHGSRRSGSNEIVERLAERMDLVAAYWSVPPSLADRVAAAIAAGATEIGILPYFLFPGGITDAIAESAAQLQQQYPQVRLVFGESIGNSPALVNTIGKILGSIDFQKTI</sequence>
<dbReference type="AlphaFoldDB" id="K9UFR0"/>
<dbReference type="CDD" id="cd03416">
    <property type="entry name" value="CbiX_SirB_N"/>
    <property type="match status" value="1"/>
</dbReference>
<evidence type="ECO:0008006" key="5">
    <source>
        <dbReference type="Google" id="ProtNLM"/>
    </source>
</evidence>
<dbReference type="PANTHER" id="PTHR33542:SF3">
    <property type="entry name" value="SIROHYDROCHLORIN FERROCHELATASE, CHLOROPLASTIC"/>
    <property type="match status" value="1"/>
</dbReference>
<dbReference type="SUPFAM" id="SSF53800">
    <property type="entry name" value="Chelatase"/>
    <property type="match status" value="2"/>
</dbReference>
<gene>
    <name evidence="3" type="ORF">Cha6605_2909</name>
</gene>
<dbReference type="GO" id="GO:0016829">
    <property type="term" value="F:lyase activity"/>
    <property type="evidence" value="ECO:0007669"/>
    <property type="project" value="UniProtKB-KW"/>
</dbReference>
<dbReference type="InterPro" id="IPR050963">
    <property type="entry name" value="Sirohydro_Cobaltochel/CbiX"/>
</dbReference>
<name>K9UFR0_CHAP6</name>
<dbReference type="Gene3D" id="3.40.50.1400">
    <property type="match status" value="2"/>
</dbReference>
<keyword evidence="2" id="KW-0456">Lyase</keyword>
<dbReference type="STRING" id="1173020.Cha6605_2909"/>
<accession>K9UFR0</accession>
<evidence type="ECO:0000256" key="1">
    <source>
        <dbReference type="ARBA" id="ARBA00022723"/>
    </source>
</evidence>
<protein>
    <recommendedName>
        <fullName evidence="5">Cobalamin biosynthesis protein CbiX</fullName>
    </recommendedName>
</protein>
<keyword evidence="4" id="KW-1185">Reference proteome</keyword>
<dbReference type="HOGENOM" id="CLU_056929_2_0_3"/>
<organism evidence="3 4">
    <name type="scientific">Chamaesiphon minutus (strain ATCC 27169 / PCC 6605)</name>
    <dbReference type="NCBI Taxonomy" id="1173020"/>
    <lineage>
        <taxon>Bacteria</taxon>
        <taxon>Bacillati</taxon>
        <taxon>Cyanobacteriota</taxon>
        <taxon>Cyanophyceae</taxon>
        <taxon>Gomontiellales</taxon>
        <taxon>Chamaesiphonaceae</taxon>
        <taxon>Chamaesiphon</taxon>
    </lineage>
</organism>
<dbReference type="PANTHER" id="PTHR33542">
    <property type="entry name" value="SIROHYDROCHLORIN FERROCHELATASE, CHLOROPLASTIC"/>
    <property type="match status" value="1"/>
</dbReference>
<dbReference type="PATRIC" id="fig|1173020.3.peg.3318"/>
<keyword evidence="1" id="KW-0479">Metal-binding</keyword>
<dbReference type="RefSeq" id="WP_015160086.1">
    <property type="nucleotide sequence ID" value="NC_019697.1"/>
</dbReference>
<evidence type="ECO:0000256" key="2">
    <source>
        <dbReference type="ARBA" id="ARBA00023239"/>
    </source>
</evidence>